<comment type="caution">
    <text evidence="1">The sequence shown here is derived from an EMBL/GenBank/DDBJ whole genome shotgun (WGS) entry which is preliminary data.</text>
</comment>
<name>A0ACC7R7C8_KLEPN</name>
<gene>
    <name evidence="1" type="ORF">KC542_028335</name>
</gene>
<sequence length="108" mass="12823">FFLLYFRFFSWFSGVCAFFALRSVIVSVSGLGYATRLWHYHIFVYRYSICHLLTPSFSCDALRRLLASMEVYFRKQLIAYLLSLRHAQAKRHIVCLYNLEYIDAMDIA</sequence>
<reference evidence="1" key="1">
    <citation type="journal article" date="2025" name="Microbiol. Spectr.">
        <title>Antimicrobial resistance and phylogenetic lineages of KPC-2-producing blood-borne Klebsiella pneumoniae subsp. pneumoniae from Kolkata, India during 2015-2024: Emergence of Klebsiella pneumoniae subsp. pneumoniae with blaKPC-2, blaNDM, and blaOXA-48-like triple carbapenemases.</title>
        <authorList>
            <person name="Halder G."/>
            <person name="Chaudhuri B.N."/>
            <person name="Veeraraghavan B."/>
            <person name="Denny P."/>
            <person name="Dutta P."/>
            <person name="Chakraborty M."/>
            <person name="Khan U.R."/>
            <person name="Ganguly S.S."/>
            <person name="Mandal S."/>
            <person name="Upadhyaya Y.P."/>
            <person name="Biswas B."/>
            <person name="Chakraborty A."/>
            <person name="Maiti S."/>
            <person name="Mondal H."/>
            <person name="Pal S."/>
            <person name="Dutta S."/>
        </authorList>
    </citation>
    <scope>NUCLEOTIDE SEQUENCE</scope>
    <source>
        <strain evidence="1">FTCR7</strain>
    </source>
</reference>
<dbReference type="Proteomes" id="UP001444054">
    <property type="component" value="Unassembled WGS sequence"/>
</dbReference>
<reference evidence="1" key="2">
    <citation type="submission" date="2025-04" db="EMBL/GenBank/DDBJ databases">
        <authorList>
            <person name="Halder G."/>
            <person name="Chaudhuri B."/>
            <person name="Dutta S."/>
        </authorList>
    </citation>
    <scope>NUCLEOTIDE SEQUENCE</scope>
    <source>
        <strain evidence="1">FTCR7</strain>
    </source>
</reference>
<evidence type="ECO:0000313" key="1">
    <source>
        <dbReference type="EMBL" id="MGD7042877.1"/>
    </source>
</evidence>
<accession>A0ACC7R7C8</accession>
<dbReference type="EMBL" id="JAGSGE020000126">
    <property type="protein sequence ID" value="MGD7042877.1"/>
    <property type="molecule type" value="Genomic_DNA"/>
</dbReference>
<protein>
    <submittedName>
        <fullName evidence="1">Uncharacterized protein</fullName>
    </submittedName>
</protein>
<evidence type="ECO:0000313" key="2">
    <source>
        <dbReference type="Proteomes" id="UP001444054"/>
    </source>
</evidence>
<organism evidence="1 2">
    <name type="scientific">Klebsiella pneumoniae subsp. pneumoniae</name>
    <dbReference type="NCBI Taxonomy" id="72407"/>
    <lineage>
        <taxon>Bacteria</taxon>
        <taxon>Pseudomonadati</taxon>
        <taxon>Pseudomonadota</taxon>
        <taxon>Gammaproteobacteria</taxon>
        <taxon>Enterobacterales</taxon>
        <taxon>Enterobacteriaceae</taxon>
        <taxon>Klebsiella/Raoultella group</taxon>
        <taxon>Klebsiella</taxon>
        <taxon>Klebsiella pneumoniae complex</taxon>
    </lineage>
</organism>
<proteinExistence type="predicted"/>
<feature type="non-terminal residue" evidence="1">
    <location>
        <position position="1"/>
    </location>
</feature>